<accession>A0A1T4MYL2</accession>
<evidence type="ECO:0000313" key="2">
    <source>
        <dbReference type="EMBL" id="SJZ72200.1"/>
    </source>
</evidence>
<evidence type="ECO:0000313" key="3">
    <source>
        <dbReference type="Proteomes" id="UP000190395"/>
    </source>
</evidence>
<dbReference type="AlphaFoldDB" id="A0A1T4MYL2"/>
<protein>
    <recommendedName>
        <fullName evidence="1">Type I restriction enzyme HindI endonuclease subunit-like C-terminal domain-containing protein</fullName>
    </recommendedName>
</protein>
<name>A0A1T4MYL2_9SPIR</name>
<gene>
    <name evidence="2" type="ORF">SAMN02745152_01036</name>
</gene>
<reference evidence="2 3" key="1">
    <citation type="submission" date="2017-02" db="EMBL/GenBank/DDBJ databases">
        <authorList>
            <person name="Peterson S.W."/>
        </authorList>
    </citation>
    <scope>NUCLEOTIDE SEQUENCE [LARGE SCALE GENOMIC DNA]</scope>
    <source>
        <strain evidence="2 3">ATCC BAA-909</strain>
    </source>
</reference>
<proteinExistence type="predicted"/>
<organism evidence="2 3">
    <name type="scientific">Treponema berlinense</name>
    <dbReference type="NCBI Taxonomy" id="225004"/>
    <lineage>
        <taxon>Bacteria</taxon>
        <taxon>Pseudomonadati</taxon>
        <taxon>Spirochaetota</taxon>
        <taxon>Spirochaetia</taxon>
        <taxon>Spirochaetales</taxon>
        <taxon>Treponemataceae</taxon>
        <taxon>Treponema</taxon>
    </lineage>
</organism>
<dbReference type="EMBL" id="FUXC01000005">
    <property type="protein sequence ID" value="SJZ72200.1"/>
    <property type="molecule type" value="Genomic_DNA"/>
</dbReference>
<dbReference type="Proteomes" id="UP000190395">
    <property type="component" value="Unassembled WGS sequence"/>
</dbReference>
<sequence length="188" mass="21868">MLKKLIEEQVKVYKRTNLVKSEAFSELIQQTLNRYLNGMLTNEEGNKLGLTDEELAFYDALTKPEAVKDFYSNKNLVALTKELTETLRKNKTIDWQKKESARAKMRMIVKKLLKKYKYPPEGLEDALKTVISQCELWTDNVADYEDTVSYSINDDYGTLKVAEKNLTVNNQNILELNSIFKKYCIFLT</sequence>
<evidence type="ECO:0000259" key="1">
    <source>
        <dbReference type="Pfam" id="PF11867"/>
    </source>
</evidence>
<dbReference type="Pfam" id="PF11867">
    <property type="entry name" value="T1RH-like_C"/>
    <property type="match status" value="1"/>
</dbReference>
<dbReference type="InterPro" id="IPR021810">
    <property type="entry name" value="T1RH-like_C"/>
</dbReference>
<keyword evidence="3" id="KW-1185">Reference proteome</keyword>
<dbReference type="STRING" id="225004.SAMN02745152_01036"/>
<feature type="domain" description="Type I restriction enzyme HindI endonuclease subunit-like C-terminal" evidence="1">
    <location>
        <begin position="42"/>
        <end position="138"/>
    </location>
</feature>